<protein>
    <submittedName>
        <fullName evidence="1">Uncharacterized protein</fullName>
    </submittedName>
</protein>
<keyword evidence="2" id="KW-1185">Reference proteome</keyword>
<reference evidence="1 2" key="1">
    <citation type="journal article" date="2016" name="Mol. Biol. Evol.">
        <title>Comparative Genomics of Early-Diverging Mushroom-Forming Fungi Provides Insights into the Origins of Lignocellulose Decay Capabilities.</title>
        <authorList>
            <person name="Nagy L.G."/>
            <person name="Riley R."/>
            <person name="Tritt A."/>
            <person name="Adam C."/>
            <person name="Daum C."/>
            <person name="Floudas D."/>
            <person name="Sun H."/>
            <person name="Yadav J.S."/>
            <person name="Pangilinan J."/>
            <person name="Larsson K.H."/>
            <person name="Matsuura K."/>
            <person name="Barry K."/>
            <person name="Labutti K."/>
            <person name="Kuo R."/>
            <person name="Ohm R.A."/>
            <person name="Bhattacharya S.S."/>
            <person name="Shirouzu T."/>
            <person name="Yoshinaga Y."/>
            <person name="Martin F.M."/>
            <person name="Grigoriev I.V."/>
            <person name="Hibbett D.S."/>
        </authorList>
    </citation>
    <scope>NUCLEOTIDE SEQUENCE [LARGE SCALE GENOMIC DNA]</scope>
    <source>
        <strain evidence="1 2">HHB10207 ss-3</strain>
    </source>
</reference>
<organism evidence="1 2">
    <name type="scientific">Sistotremastrum suecicum HHB10207 ss-3</name>
    <dbReference type="NCBI Taxonomy" id="1314776"/>
    <lineage>
        <taxon>Eukaryota</taxon>
        <taxon>Fungi</taxon>
        <taxon>Dikarya</taxon>
        <taxon>Basidiomycota</taxon>
        <taxon>Agaricomycotina</taxon>
        <taxon>Agaricomycetes</taxon>
        <taxon>Sistotremastrales</taxon>
        <taxon>Sistotremastraceae</taxon>
        <taxon>Sistotremastrum</taxon>
    </lineage>
</organism>
<evidence type="ECO:0000313" key="1">
    <source>
        <dbReference type="EMBL" id="KZT33704.1"/>
    </source>
</evidence>
<dbReference type="Proteomes" id="UP000076798">
    <property type="component" value="Unassembled WGS sequence"/>
</dbReference>
<dbReference type="EMBL" id="KV428224">
    <property type="protein sequence ID" value="KZT33704.1"/>
    <property type="molecule type" value="Genomic_DNA"/>
</dbReference>
<evidence type="ECO:0000313" key="2">
    <source>
        <dbReference type="Proteomes" id="UP000076798"/>
    </source>
</evidence>
<sequence>MSKAGQGEFLVLVEGDWMFGERLCMEDSAMTEASGMVLVCHDAGLVALRQAVSMHQGAHDQIIPVIWTTRTTLARLLTWSFVKRVAE</sequence>
<feature type="non-terminal residue" evidence="1">
    <location>
        <position position="87"/>
    </location>
</feature>
<gene>
    <name evidence="1" type="ORF">SISSUDRAFT_1053908</name>
</gene>
<name>A0A165YX65_9AGAM</name>
<proteinExistence type="predicted"/>
<dbReference type="AlphaFoldDB" id="A0A165YX65"/>
<accession>A0A165YX65</accession>